<dbReference type="OrthoDB" id="3266451at2759"/>
<dbReference type="Gene3D" id="1.20.1280.50">
    <property type="match status" value="1"/>
</dbReference>
<dbReference type="AlphaFoldDB" id="A0A5N5QTI0"/>
<evidence type="ECO:0000313" key="1">
    <source>
        <dbReference type="EMBL" id="KAB5594476.1"/>
    </source>
</evidence>
<reference evidence="1 2" key="1">
    <citation type="journal article" date="2019" name="Fungal Biol. Biotechnol.">
        <title>Draft genome sequence of fastidious pathogen Ceratobasidium theobromae, which causes vascular-streak dieback in Theobroma cacao.</title>
        <authorList>
            <person name="Ali S.S."/>
            <person name="Asman A."/>
            <person name="Shao J."/>
            <person name="Firmansyah A.P."/>
            <person name="Susilo A.W."/>
            <person name="Rosmana A."/>
            <person name="McMahon P."/>
            <person name="Junaid M."/>
            <person name="Guest D."/>
            <person name="Kheng T.Y."/>
            <person name="Meinhardt L.W."/>
            <person name="Bailey B.A."/>
        </authorList>
    </citation>
    <scope>NUCLEOTIDE SEQUENCE [LARGE SCALE GENOMIC DNA]</scope>
    <source>
        <strain evidence="1 2">CT2</strain>
    </source>
</reference>
<comment type="caution">
    <text evidence="1">The sequence shown here is derived from an EMBL/GenBank/DDBJ whole genome shotgun (WGS) entry which is preliminary data.</text>
</comment>
<keyword evidence="2" id="KW-1185">Reference proteome</keyword>
<name>A0A5N5QTI0_9AGAM</name>
<evidence type="ECO:0000313" key="2">
    <source>
        <dbReference type="Proteomes" id="UP000383932"/>
    </source>
</evidence>
<dbReference type="Proteomes" id="UP000383932">
    <property type="component" value="Unassembled WGS sequence"/>
</dbReference>
<proteinExistence type="predicted"/>
<gene>
    <name evidence="1" type="ORF">CTheo_2107</name>
</gene>
<protein>
    <submittedName>
        <fullName evidence="1">F-box-like domain-containing protein</fullName>
    </submittedName>
</protein>
<organism evidence="1 2">
    <name type="scientific">Ceratobasidium theobromae</name>
    <dbReference type="NCBI Taxonomy" id="1582974"/>
    <lineage>
        <taxon>Eukaryota</taxon>
        <taxon>Fungi</taxon>
        <taxon>Dikarya</taxon>
        <taxon>Basidiomycota</taxon>
        <taxon>Agaricomycotina</taxon>
        <taxon>Agaricomycetes</taxon>
        <taxon>Cantharellales</taxon>
        <taxon>Ceratobasidiaceae</taxon>
        <taxon>Ceratobasidium</taxon>
    </lineage>
</organism>
<dbReference type="EMBL" id="SSOP01000020">
    <property type="protein sequence ID" value="KAB5594476.1"/>
    <property type="molecule type" value="Genomic_DNA"/>
</dbReference>
<sequence>MLDSLRNTMVEMDELSTASGLLRAALDRYLSACFDIRKDYNQENIVGSVPLGLTDRVTSELLLVTSYEAKIQQAKAAICVLRNYIPTITPINTLPTEILAHIFELVVCLHHPNTKGKQSHSQTTKPPEYPIYLSRVCSRWRQVAIGASALWSHIYFSSTQSLNQKFLAQTNIHIARGGQWPLNVHIIDPYYPDRPLSEAIPSLVRFLAPLATRIKFLDLELGLNDIGCGFNRSILSRCFSNCIPGTLTQLSIRNRGSYSFIKAAEDSYSPGTLFLDLPKQHLEDVWLSVTTLQLRGYYPYWTSKIYHGLVELRLSFFKAASISEQQLVEILKSSPRLRIFELGISITDPLPANSSIIPVPLNNLEILISRETRRNELGSFLRLLAPGTKPLRMSIVNPYDYGFQNAGFCLVRIQNFFSRSNVTHLHVASLNGYSQTLNLFRMVPSLRVLVLSEFKGGSMGEIDLDNNTSLDSLCIQCSSGLKLNELQRFVARYRVQTLLLWRCTFDDGEVLDPDRLDLYNFCPVVKCLPFKELDPFDQWD</sequence>
<accession>A0A5N5QTI0</accession>